<dbReference type="GO" id="GO:0031386">
    <property type="term" value="F:protein tag activity"/>
    <property type="evidence" value="ECO:0000318"/>
    <property type="project" value="GO_Central"/>
</dbReference>
<gene>
    <name evidence="3" type="primary">AUGUSTUS-3.0.2_32827</name>
    <name evidence="3" type="ORF">TcasGA2_TC032827</name>
</gene>
<dbReference type="OMA" id="YPTRKKN"/>
<organism evidence="3 4">
    <name type="scientific">Tribolium castaneum</name>
    <name type="common">Red flour beetle</name>
    <dbReference type="NCBI Taxonomy" id="7070"/>
    <lineage>
        <taxon>Eukaryota</taxon>
        <taxon>Metazoa</taxon>
        <taxon>Ecdysozoa</taxon>
        <taxon>Arthropoda</taxon>
        <taxon>Hexapoda</taxon>
        <taxon>Insecta</taxon>
        <taxon>Pterygota</taxon>
        <taxon>Neoptera</taxon>
        <taxon>Endopterygota</taxon>
        <taxon>Coleoptera</taxon>
        <taxon>Polyphaga</taxon>
        <taxon>Cucujiformia</taxon>
        <taxon>Tenebrionidae</taxon>
        <taxon>Tenebrionidae incertae sedis</taxon>
        <taxon>Tribolium</taxon>
    </lineage>
</organism>
<dbReference type="InParanoid" id="A0A139WJ28"/>
<keyword evidence="1" id="KW-0732">Signal</keyword>
<dbReference type="PROSITE" id="PS50053">
    <property type="entry name" value="UBIQUITIN_2"/>
    <property type="match status" value="1"/>
</dbReference>
<dbReference type="InterPro" id="IPR050158">
    <property type="entry name" value="Ubiquitin_ubiquitin-like"/>
</dbReference>
<dbReference type="Gene3D" id="3.10.20.90">
    <property type="entry name" value="Phosphatidylinositol 3-kinase Catalytic Subunit, Chain A, domain 1"/>
    <property type="match status" value="1"/>
</dbReference>
<dbReference type="InterPro" id="IPR029071">
    <property type="entry name" value="Ubiquitin-like_domsf"/>
</dbReference>
<dbReference type="FunFam" id="3.10.20.90:FF:000205">
    <property type="entry name" value="2'-5'-oligoadenylate synthase-like protein 2"/>
    <property type="match status" value="1"/>
</dbReference>
<dbReference type="EMBL" id="KQ971338">
    <property type="protein sequence ID" value="KYB27990.1"/>
    <property type="molecule type" value="Genomic_DNA"/>
</dbReference>
<dbReference type="KEGG" id="tca:103312688"/>
<accession>A0A139WJ28</accession>
<dbReference type="Pfam" id="PF00240">
    <property type="entry name" value="ubiquitin"/>
    <property type="match status" value="1"/>
</dbReference>
<evidence type="ECO:0000313" key="3">
    <source>
        <dbReference type="EMBL" id="KYB27990.1"/>
    </source>
</evidence>
<evidence type="ECO:0000259" key="2">
    <source>
        <dbReference type="PROSITE" id="PS50053"/>
    </source>
</evidence>
<name>A0A139WJ28_TRICA</name>
<keyword evidence="4" id="KW-1185">Reference proteome</keyword>
<dbReference type="STRING" id="7070.A0A139WJ28"/>
<dbReference type="eggNOG" id="KOG0001">
    <property type="taxonomic scope" value="Eukaryota"/>
</dbReference>
<feature type="chain" id="PRO_5007300074" evidence="1">
    <location>
        <begin position="20"/>
        <end position="90"/>
    </location>
</feature>
<dbReference type="OrthoDB" id="417450at2759"/>
<dbReference type="PANTHER" id="PTHR10666">
    <property type="entry name" value="UBIQUITIN"/>
    <property type="match status" value="1"/>
</dbReference>
<dbReference type="SUPFAM" id="SSF54236">
    <property type="entry name" value="Ubiquitin-like"/>
    <property type="match status" value="1"/>
</dbReference>
<dbReference type="GO" id="GO:0005737">
    <property type="term" value="C:cytoplasm"/>
    <property type="evidence" value="ECO:0000318"/>
    <property type="project" value="GO_Central"/>
</dbReference>
<dbReference type="GO" id="GO:0019941">
    <property type="term" value="P:modification-dependent protein catabolic process"/>
    <property type="evidence" value="ECO:0000318"/>
    <property type="project" value="GO_Central"/>
</dbReference>
<protein>
    <submittedName>
        <fullName evidence="3">Polyubiquitin-like Protein</fullName>
    </submittedName>
</protein>
<dbReference type="GO" id="GO:0031625">
    <property type="term" value="F:ubiquitin protein ligase binding"/>
    <property type="evidence" value="ECO:0000318"/>
    <property type="project" value="GO_Central"/>
</dbReference>
<dbReference type="GO" id="GO:0005634">
    <property type="term" value="C:nucleus"/>
    <property type="evidence" value="ECO:0000318"/>
    <property type="project" value="GO_Central"/>
</dbReference>
<dbReference type="PRINTS" id="PR00348">
    <property type="entry name" value="UBIQUITIN"/>
</dbReference>
<dbReference type="AlphaFoldDB" id="A0A139WJ28"/>
<dbReference type="InterPro" id="IPR000626">
    <property type="entry name" value="Ubiquitin-like_dom"/>
</dbReference>
<dbReference type="InterPro" id="IPR019956">
    <property type="entry name" value="Ubiquitin_dom"/>
</dbReference>
<reference evidence="3 4" key="2">
    <citation type="journal article" date="2010" name="Nucleic Acids Res.">
        <title>BeetleBase in 2010: revisions to provide comprehensive genomic information for Tribolium castaneum.</title>
        <authorList>
            <person name="Kim H.S."/>
            <person name="Murphy T."/>
            <person name="Xia J."/>
            <person name="Caragea D."/>
            <person name="Park Y."/>
            <person name="Beeman R.W."/>
            <person name="Lorenzen M.D."/>
            <person name="Butcher S."/>
            <person name="Manak J.R."/>
            <person name="Brown S.J."/>
        </authorList>
    </citation>
    <scope>GENOME REANNOTATION</scope>
    <source>
        <strain evidence="3 4">Georgia GA2</strain>
    </source>
</reference>
<feature type="domain" description="Ubiquitin-like" evidence="2">
    <location>
        <begin position="20"/>
        <end position="90"/>
    </location>
</feature>
<feature type="signal peptide" evidence="1">
    <location>
        <begin position="1"/>
        <end position="19"/>
    </location>
</feature>
<dbReference type="Proteomes" id="UP000007266">
    <property type="component" value="Linkage group 4"/>
</dbReference>
<dbReference type="SMART" id="SM00213">
    <property type="entry name" value="UBQ"/>
    <property type="match status" value="1"/>
</dbReference>
<reference evidence="3 4" key="1">
    <citation type="journal article" date="2008" name="Nature">
        <title>The genome of the model beetle and pest Tribolium castaneum.</title>
        <authorList>
            <consortium name="Tribolium Genome Sequencing Consortium"/>
            <person name="Richards S."/>
            <person name="Gibbs R.A."/>
            <person name="Weinstock G.M."/>
            <person name="Brown S.J."/>
            <person name="Denell R."/>
            <person name="Beeman R.W."/>
            <person name="Gibbs R."/>
            <person name="Beeman R.W."/>
            <person name="Brown S.J."/>
            <person name="Bucher G."/>
            <person name="Friedrich M."/>
            <person name="Grimmelikhuijzen C.J."/>
            <person name="Klingler M."/>
            <person name="Lorenzen M."/>
            <person name="Richards S."/>
            <person name="Roth S."/>
            <person name="Schroder R."/>
            <person name="Tautz D."/>
            <person name="Zdobnov E.M."/>
            <person name="Muzny D."/>
            <person name="Gibbs R.A."/>
            <person name="Weinstock G.M."/>
            <person name="Attaway T."/>
            <person name="Bell S."/>
            <person name="Buhay C.J."/>
            <person name="Chandrabose M.N."/>
            <person name="Chavez D."/>
            <person name="Clerk-Blankenburg K.P."/>
            <person name="Cree A."/>
            <person name="Dao M."/>
            <person name="Davis C."/>
            <person name="Chacko J."/>
            <person name="Dinh H."/>
            <person name="Dugan-Rocha S."/>
            <person name="Fowler G."/>
            <person name="Garner T.T."/>
            <person name="Garnes J."/>
            <person name="Gnirke A."/>
            <person name="Hawes A."/>
            <person name="Hernandez J."/>
            <person name="Hines S."/>
            <person name="Holder M."/>
            <person name="Hume J."/>
            <person name="Jhangiani S.N."/>
            <person name="Joshi V."/>
            <person name="Khan Z.M."/>
            <person name="Jackson L."/>
            <person name="Kovar C."/>
            <person name="Kowis A."/>
            <person name="Lee S."/>
            <person name="Lewis L.R."/>
            <person name="Margolis J."/>
            <person name="Morgan M."/>
            <person name="Nazareth L.V."/>
            <person name="Nguyen N."/>
            <person name="Okwuonu G."/>
            <person name="Parker D."/>
            <person name="Richards S."/>
            <person name="Ruiz S.J."/>
            <person name="Santibanez J."/>
            <person name="Savard J."/>
            <person name="Scherer S.E."/>
            <person name="Schneider B."/>
            <person name="Sodergren E."/>
            <person name="Tautz D."/>
            <person name="Vattahil S."/>
            <person name="Villasana D."/>
            <person name="White C.S."/>
            <person name="Wright R."/>
            <person name="Park Y."/>
            <person name="Beeman R.W."/>
            <person name="Lord J."/>
            <person name="Oppert B."/>
            <person name="Lorenzen M."/>
            <person name="Brown S."/>
            <person name="Wang L."/>
            <person name="Savard J."/>
            <person name="Tautz D."/>
            <person name="Richards S."/>
            <person name="Weinstock G."/>
            <person name="Gibbs R.A."/>
            <person name="Liu Y."/>
            <person name="Worley K."/>
            <person name="Weinstock G."/>
            <person name="Elsik C.G."/>
            <person name="Reese J.T."/>
            <person name="Elhaik E."/>
            <person name="Landan G."/>
            <person name="Graur D."/>
            <person name="Arensburger P."/>
            <person name="Atkinson P."/>
            <person name="Beeman R.W."/>
            <person name="Beidler J."/>
            <person name="Brown S.J."/>
            <person name="Demuth J.P."/>
            <person name="Drury D.W."/>
            <person name="Du Y.Z."/>
            <person name="Fujiwara H."/>
            <person name="Lorenzen M."/>
            <person name="Maselli V."/>
            <person name="Osanai M."/>
            <person name="Park Y."/>
            <person name="Robertson H.M."/>
            <person name="Tu Z."/>
            <person name="Wang J.J."/>
            <person name="Wang S."/>
            <person name="Richards S."/>
            <person name="Song H."/>
            <person name="Zhang L."/>
            <person name="Sodergren E."/>
            <person name="Werner D."/>
            <person name="Stanke M."/>
            <person name="Morgenstern B."/>
            <person name="Solovyev V."/>
            <person name="Kosarev P."/>
            <person name="Brown G."/>
            <person name="Chen H.C."/>
            <person name="Ermolaeva O."/>
            <person name="Hlavina W."/>
            <person name="Kapustin Y."/>
            <person name="Kiryutin B."/>
            <person name="Kitts P."/>
            <person name="Maglott D."/>
            <person name="Pruitt K."/>
            <person name="Sapojnikov V."/>
            <person name="Souvorov A."/>
            <person name="Mackey A.J."/>
            <person name="Waterhouse R.M."/>
            <person name="Wyder S."/>
            <person name="Zdobnov E.M."/>
            <person name="Zdobnov E.M."/>
            <person name="Wyder S."/>
            <person name="Kriventseva E.V."/>
            <person name="Kadowaki T."/>
            <person name="Bork P."/>
            <person name="Aranda M."/>
            <person name="Bao R."/>
            <person name="Beermann A."/>
            <person name="Berns N."/>
            <person name="Bolognesi R."/>
            <person name="Bonneton F."/>
            <person name="Bopp D."/>
            <person name="Brown S.J."/>
            <person name="Bucher G."/>
            <person name="Butts T."/>
            <person name="Chaumot A."/>
            <person name="Denell R.E."/>
            <person name="Ferrier D.E."/>
            <person name="Friedrich M."/>
            <person name="Gordon C.M."/>
            <person name="Jindra M."/>
            <person name="Klingler M."/>
            <person name="Lan Q."/>
            <person name="Lattorff H.M."/>
            <person name="Laudet V."/>
            <person name="von Levetsow C."/>
            <person name="Liu Z."/>
            <person name="Lutz R."/>
            <person name="Lynch J.A."/>
            <person name="da Fonseca R.N."/>
            <person name="Posnien N."/>
            <person name="Reuter R."/>
            <person name="Roth S."/>
            <person name="Savard J."/>
            <person name="Schinko J.B."/>
            <person name="Schmitt C."/>
            <person name="Schoppmeier M."/>
            <person name="Schroder R."/>
            <person name="Shippy T.D."/>
            <person name="Simonnet F."/>
            <person name="Marques-Souza H."/>
            <person name="Tautz D."/>
            <person name="Tomoyasu Y."/>
            <person name="Trauner J."/>
            <person name="Van der Zee M."/>
            <person name="Vervoort M."/>
            <person name="Wittkopp N."/>
            <person name="Wimmer E.A."/>
            <person name="Yang X."/>
            <person name="Jones A.K."/>
            <person name="Sattelle D.B."/>
            <person name="Ebert P.R."/>
            <person name="Nelson D."/>
            <person name="Scott J.G."/>
            <person name="Beeman R.W."/>
            <person name="Muthukrishnan S."/>
            <person name="Kramer K.J."/>
            <person name="Arakane Y."/>
            <person name="Beeman R.W."/>
            <person name="Zhu Q."/>
            <person name="Hogenkamp D."/>
            <person name="Dixit R."/>
            <person name="Oppert B."/>
            <person name="Jiang H."/>
            <person name="Zou Z."/>
            <person name="Marshall J."/>
            <person name="Elpidina E."/>
            <person name="Vinokurov K."/>
            <person name="Oppert C."/>
            <person name="Zou Z."/>
            <person name="Evans J."/>
            <person name="Lu Z."/>
            <person name="Zhao P."/>
            <person name="Sumathipala N."/>
            <person name="Altincicek B."/>
            <person name="Vilcinskas A."/>
            <person name="Williams M."/>
            <person name="Hultmark D."/>
            <person name="Hetru C."/>
            <person name="Jiang H."/>
            <person name="Grimmelikhuijzen C.J."/>
            <person name="Hauser F."/>
            <person name="Cazzamali G."/>
            <person name="Williamson M."/>
            <person name="Park Y."/>
            <person name="Li B."/>
            <person name="Tanaka Y."/>
            <person name="Predel R."/>
            <person name="Neupert S."/>
            <person name="Schachtner J."/>
            <person name="Verleyen P."/>
            <person name="Raible F."/>
            <person name="Bork P."/>
            <person name="Friedrich M."/>
            <person name="Walden K.K."/>
            <person name="Robertson H.M."/>
            <person name="Angeli S."/>
            <person name="Foret S."/>
            <person name="Bucher G."/>
            <person name="Schuetz S."/>
            <person name="Maleszka R."/>
            <person name="Wimmer E.A."/>
            <person name="Beeman R.W."/>
            <person name="Lorenzen M."/>
            <person name="Tomoyasu Y."/>
            <person name="Miller S.C."/>
            <person name="Grossmann D."/>
            <person name="Bucher G."/>
        </authorList>
    </citation>
    <scope>NUCLEOTIDE SEQUENCE [LARGE SCALE GENOMIC DNA]</scope>
    <source>
        <strain evidence="3 4">Georgia GA2</strain>
    </source>
</reference>
<evidence type="ECO:0000256" key="1">
    <source>
        <dbReference type="SAM" id="SignalP"/>
    </source>
</evidence>
<proteinExistence type="predicted"/>
<sequence>MNIFIFFTLVLLITKNADSMQIFVESQTGEIITLQVHPADTIESVKQQIQNEKGIPADQQKMIHRGYPLEDSLTLVDYNIKEESTLYLKN</sequence>
<dbReference type="GO" id="GO:0016567">
    <property type="term" value="P:protein ubiquitination"/>
    <property type="evidence" value="ECO:0000318"/>
    <property type="project" value="GO_Central"/>
</dbReference>
<evidence type="ECO:0000313" key="4">
    <source>
        <dbReference type="Proteomes" id="UP000007266"/>
    </source>
</evidence>